<evidence type="ECO:0000256" key="4">
    <source>
        <dbReference type="ARBA" id="ARBA00022723"/>
    </source>
</evidence>
<dbReference type="FunFam" id="3.30.540.10:FF:000012">
    <property type="entry name" value="Blast:Putative inositol monophosphatase 3"/>
    <property type="match status" value="1"/>
</dbReference>
<dbReference type="PANTHER" id="PTHR43028:SF5">
    <property type="entry name" value="3'(2'),5'-BISPHOSPHATE NUCLEOTIDASE 1"/>
    <property type="match status" value="1"/>
</dbReference>
<evidence type="ECO:0000256" key="5">
    <source>
        <dbReference type="ARBA" id="ARBA00022801"/>
    </source>
</evidence>
<feature type="binding site" evidence="9">
    <location>
        <position position="259"/>
    </location>
    <ligand>
        <name>Mg(2+)</name>
        <dbReference type="ChEBI" id="CHEBI:18420"/>
        <label>1</label>
        <note>catalytic</note>
    </ligand>
</feature>
<dbReference type="InterPro" id="IPR020583">
    <property type="entry name" value="Inositol_monoP_metal-BS"/>
</dbReference>
<gene>
    <name evidence="10" type="ORF">PPRIM_AZ9-3.1.T1110105</name>
</gene>
<name>A0A8S1PAB3_PARPR</name>
<dbReference type="EMBL" id="CAJJDM010000114">
    <property type="protein sequence ID" value="CAD8100050.1"/>
    <property type="molecule type" value="Genomic_DNA"/>
</dbReference>
<evidence type="ECO:0000256" key="9">
    <source>
        <dbReference type="PIRSR" id="PIRSR600760-2"/>
    </source>
</evidence>
<comment type="catalytic activity">
    <reaction evidence="7">
        <text>1D-myo-inositol 1,3,4-trisphosphate + H2O = 1D-myo-inositol 3,4-bisphosphate + phosphate</text>
        <dbReference type="Rhea" id="RHEA:70319"/>
        <dbReference type="ChEBI" id="CHEBI:15377"/>
        <dbReference type="ChEBI" id="CHEBI:43474"/>
        <dbReference type="ChEBI" id="CHEBI:58414"/>
        <dbReference type="ChEBI" id="CHEBI:83241"/>
    </reaction>
    <physiologicalReaction direction="left-to-right" evidence="7">
        <dbReference type="Rhea" id="RHEA:70320"/>
    </physiologicalReaction>
</comment>
<sequence>MLKVHEFFSVAIQLAYNSAKIINSVRLSSNIGQKWKGVDDPVTIADIQAQSYIIQQLHRHWPKLTIIGEESISYTQPINLPDTNLQLYDENIFNRTHNNHIIRTQYEIDDLCVWVDPLDGTLDFVKGDYENVTTLIGVSYKKQALMGIISQSFIKLQESQNTYEFKPKIYFGHQPQQKVFYTYDCISKIPLELKKPQFDPMNVRLCTQRNRLTDQELQKIKSLGCQLYQVGGSGKKSLTVLEGQTDMFICLGVGMSKWDICAPEALFKTFGGDFVGLAGQHYEYNPNDKSFDNPYGNLSSIHSELLEKYLPKTYGML</sequence>
<evidence type="ECO:0000256" key="6">
    <source>
        <dbReference type="ARBA" id="ARBA00022842"/>
    </source>
</evidence>
<feature type="binding site" evidence="9">
    <location>
        <position position="116"/>
    </location>
    <ligand>
        <name>Mg(2+)</name>
        <dbReference type="ChEBI" id="CHEBI:18420"/>
        <label>1</label>
        <note>catalytic</note>
    </ligand>
</feature>
<dbReference type="PROSITE" id="PS00629">
    <property type="entry name" value="IMP_1"/>
    <property type="match status" value="1"/>
</dbReference>
<comment type="catalytic activity">
    <reaction evidence="8">
        <text>1D-myo-inositol 1,4-bisphosphate + H2O = 1D-myo-inositol 4-phosphate + phosphate</text>
        <dbReference type="Rhea" id="RHEA:15553"/>
        <dbReference type="ChEBI" id="CHEBI:15377"/>
        <dbReference type="ChEBI" id="CHEBI:43474"/>
        <dbReference type="ChEBI" id="CHEBI:58282"/>
        <dbReference type="ChEBI" id="CHEBI:58469"/>
        <dbReference type="EC" id="3.1.3.57"/>
    </reaction>
    <physiologicalReaction direction="left-to-right" evidence="8">
        <dbReference type="Rhea" id="RHEA:15554"/>
    </physiologicalReaction>
</comment>
<dbReference type="GO" id="GO:0004441">
    <property type="term" value="F:inositol-1,4-bisphosphate 1-phosphatase activity"/>
    <property type="evidence" value="ECO:0007669"/>
    <property type="project" value="UniProtKB-EC"/>
</dbReference>
<keyword evidence="5" id="KW-0378">Hydrolase</keyword>
<dbReference type="InterPro" id="IPR000760">
    <property type="entry name" value="Inositol_monophosphatase-like"/>
</dbReference>
<dbReference type="OMA" id="QTEADRC"/>
<dbReference type="GO" id="GO:0046872">
    <property type="term" value="F:metal ion binding"/>
    <property type="evidence" value="ECO:0007669"/>
    <property type="project" value="UniProtKB-KW"/>
</dbReference>
<dbReference type="InterPro" id="IPR050725">
    <property type="entry name" value="CysQ/Inositol_MonoPase"/>
</dbReference>
<keyword evidence="3" id="KW-0452">Lithium</keyword>
<evidence type="ECO:0000313" key="10">
    <source>
        <dbReference type="EMBL" id="CAD8100050.1"/>
    </source>
</evidence>
<evidence type="ECO:0000313" key="11">
    <source>
        <dbReference type="Proteomes" id="UP000688137"/>
    </source>
</evidence>
<dbReference type="Proteomes" id="UP000688137">
    <property type="component" value="Unassembled WGS sequence"/>
</dbReference>
<evidence type="ECO:0008006" key="12">
    <source>
        <dbReference type="Google" id="ProtNLM"/>
    </source>
</evidence>
<dbReference type="AlphaFoldDB" id="A0A8S1PAB3"/>
<evidence type="ECO:0000256" key="1">
    <source>
        <dbReference type="ARBA" id="ARBA00001946"/>
    </source>
</evidence>
<dbReference type="PANTHER" id="PTHR43028">
    <property type="entry name" value="3'(2'),5'-BISPHOSPHATE NUCLEOTIDASE 1"/>
    <property type="match status" value="1"/>
</dbReference>
<keyword evidence="6 9" id="KW-0460">Magnesium</keyword>
<comment type="cofactor">
    <cofactor evidence="1 9">
        <name>Mg(2+)</name>
        <dbReference type="ChEBI" id="CHEBI:18420"/>
    </cofactor>
</comment>
<protein>
    <recommendedName>
        <fullName evidence="12">3'(2'),5'-bisphosphate nucleotidase</fullName>
    </recommendedName>
</protein>
<evidence type="ECO:0000256" key="2">
    <source>
        <dbReference type="ARBA" id="ARBA00009759"/>
    </source>
</evidence>
<keyword evidence="4 9" id="KW-0479">Metal-binding</keyword>
<feature type="binding site" evidence="9">
    <location>
        <position position="119"/>
    </location>
    <ligand>
        <name>Mg(2+)</name>
        <dbReference type="ChEBI" id="CHEBI:18420"/>
        <label>1</label>
        <note>catalytic</note>
    </ligand>
</feature>
<dbReference type="Pfam" id="PF00459">
    <property type="entry name" value="Inositol_P"/>
    <property type="match status" value="1"/>
</dbReference>
<organism evidence="10 11">
    <name type="scientific">Paramecium primaurelia</name>
    <dbReference type="NCBI Taxonomy" id="5886"/>
    <lineage>
        <taxon>Eukaryota</taxon>
        <taxon>Sar</taxon>
        <taxon>Alveolata</taxon>
        <taxon>Ciliophora</taxon>
        <taxon>Intramacronucleata</taxon>
        <taxon>Oligohymenophorea</taxon>
        <taxon>Peniculida</taxon>
        <taxon>Parameciidae</taxon>
        <taxon>Paramecium</taxon>
    </lineage>
</organism>
<accession>A0A8S1PAB3</accession>
<evidence type="ECO:0000256" key="8">
    <source>
        <dbReference type="ARBA" id="ARBA00044478"/>
    </source>
</evidence>
<proteinExistence type="inferred from homology"/>
<reference evidence="10" key="1">
    <citation type="submission" date="2021-01" db="EMBL/GenBank/DDBJ databases">
        <authorList>
            <consortium name="Genoscope - CEA"/>
            <person name="William W."/>
        </authorList>
    </citation>
    <scope>NUCLEOTIDE SEQUENCE</scope>
</reference>
<comment type="caution">
    <text evidence="10">The sequence shown here is derived from an EMBL/GenBank/DDBJ whole genome shotgun (WGS) entry which is preliminary data.</text>
</comment>
<dbReference type="GO" id="GO:0005737">
    <property type="term" value="C:cytoplasm"/>
    <property type="evidence" value="ECO:0007669"/>
    <property type="project" value="UniProtKB-ARBA"/>
</dbReference>
<evidence type="ECO:0000256" key="3">
    <source>
        <dbReference type="ARBA" id="ARBA00022671"/>
    </source>
</evidence>
<evidence type="ECO:0000256" key="7">
    <source>
        <dbReference type="ARBA" id="ARBA00044465"/>
    </source>
</evidence>
<feature type="binding site" evidence="9">
    <location>
        <position position="118"/>
    </location>
    <ligand>
        <name>Mg(2+)</name>
        <dbReference type="ChEBI" id="CHEBI:18420"/>
        <label>1</label>
        <note>catalytic</note>
    </ligand>
</feature>
<comment type="similarity">
    <text evidence="2">Belongs to the inositol monophosphatase superfamily.</text>
</comment>
<feature type="binding site" evidence="9">
    <location>
        <position position="69"/>
    </location>
    <ligand>
        <name>Mg(2+)</name>
        <dbReference type="ChEBI" id="CHEBI:18420"/>
        <label>1</label>
        <note>catalytic</note>
    </ligand>
</feature>
<keyword evidence="11" id="KW-1185">Reference proteome</keyword>